<protein>
    <submittedName>
        <fullName evidence="1">Uncharacterized protein</fullName>
    </submittedName>
</protein>
<keyword evidence="2" id="KW-1185">Reference proteome</keyword>
<gene>
    <name evidence="1" type="ORF">CEXT_94031</name>
</gene>
<dbReference type="AlphaFoldDB" id="A0AAV4Q820"/>
<name>A0AAV4Q820_CAEEX</name>
<organism evidence="1 2">
    <name type="scientific">Caerostris extrusa</name>
    <name type="common">Bark spider</name>
    <name type="synonym">Caerostris bankana</name>
    <dbReference type="NCBI Taxonomy" id="172846"/>
    <lineage>
        <taxon>Eukaryota</taxon>
        <taxon>Metazoa</taxon>
        <taxon>Ecdysozoa</taxon>
        <taxon>Arthropoda</taxon>
        <taxon>Chelicerata</taxon>
        <taxon>Arachnida</taxon>
        <taxon>Araneae</taxon>
        <taxon>Araneomorphae</taxon>
        <taxon>Entelegynae</taxon>
        <taxon>Araneoidea</taxon>
        <taxon>Araneidae</taxon>
        <taxon>Caerostris</taxon>
    </lineage>
</organism>
<dbReference type="Proteomes" id="UP001054945">
    <property type="component" value="Unassembled WGS sequence"/>
</dbReference>
<accession>A0AAV4Q820</accession>
<comment type="caution">
    <text evidence="1">The sequence shown here is derived from an EMBL/GenBank/DDBJ whole genome shotgun (WGS) entry which is preliminary data.</text>
</comment>
<evidence type="ECO:0000313" key="2">
    <source>
        <dbReference type="Proteomes" id="UP001054945"/>
    </source>
</evidence>
<proteinExistence type="predicted"/>
<sequence>MSHETRLVRTVHCTNDTLYSLRIQNGLLLNELKKTVTRLGNDKCQTSPKVAQLSRNLSAQRYITVTRLKSIYRYLFNLETVGFWLHQKLLSSRESQLRDF</sequence>
<dbReference type="EMBL" id="BPLR01005812">
    <property type="protein sequence ID" value="GIY05161.1"/>
    <property type="molecule type" value="Genomic_DNA"/>
</dbReference>
<reference evidence="1 2" key="1">
    <citation type="submission" date="2021-06" db="EMBL/GenBank/DDBJ databases">
        <title>Caerostris extrusa draft genome.</title>
        <authorList>
            <person name="Kono N."/>
            <person name="Arakawa K."/>
        </authorList>
    </citation>
    <scope>NUCLEOTIDE SEQUENCE [LARGE SCALE GENOMIC DNA]</scope>
</reference>
<evidence type="ECO:0000313" key="1">
    <source>
        <dbReference type="EMBL" id="GIY05161.1"/>
    </source>
</evidence>